<accession>A0AA46TX70</accession>
<reference evidence="1" key="1">
    <citation type="submission" date="2022-10" db="EMBL/GenBank/DDBJ databases">
        <title>Genome assembly of Lactococcus garvieae isolates from cricket gut.</title>
        <authorList>
            <person name="Luecke A.R."/>
            <person name="Brown A.M.V."/>
            <person name="Wakeman C.A."/>
        </authorList>
    </citation>
    <scope>NUCLEOTIDE SEQUENCE</scope>
    <source>
        <strain evidence="1">Alexii-11_2</strain>
    </source>
</reference>
<dbReference type="Proteomes" id="UP001164042">
    <property type="component" value="Chromosome"/>
</dbReference>
<dbReference type="EMBL" id="CP109635">
    <property type="protein sequence ID" value="UYT10730.1"/>
    <property type="molecule type" value="Genomic_DNA"/>
</dbReference>
<evidence type="ECO:0000313" key="2">
    <source>
        <dbReference type="Proteomes" id="UP001164042"/>
    </source>
</evidence>
<dbReference type="AlphaFoldDB" id="A0AA46TX70"/>
<protein>
    <submittedName>
        <fullName evidence="1">Uncharacterized protein</fullName>
    </submittedName>
</protein>
<name>A0AA46TX70_9LACT</name>
<proteinExistence type="predicted"/>
<sequence length="118" mass="13611">MEGTTQSEVITYEDVVVRLVRYANITDFSVIDRMTIVQYSLIMEGVNLRRIDELENLHLLAFKNQLVKNTKEVGGEVVPEFKTFEDFFDRKLIETGISSKALDVSENEIDIYKMLAKT</sequence>
<organism evidence="1 2">
    <name type="scientific">Lactococcus garvieae</name>
    <dbReference type="NCBI Taxonomy" id="1363"/>
    <lineage>
        <taxon>Bacteria</taxon>
        <taxon>Bacillati</taxon>
        <taxon>Bacillota</taxon>
        <taxon>Bacilli</taxon>
        <taxon>Lactobacillales</taxon>
        <taxon>Streptococcaceae</taxon>
        <taxon>Lactococcus</taxon>
    </lineage>
</organism>
<gene>
    <name evidence="1" type="ORF">OF801_01970</name>
</gene>
<dbReference type="RefSeq" id="WP_264308436.1">
    <property type="nucleotide sequence ID" value="NZ_CP109635.1"/>
</dbReference>
<evidence type="ECO:0000313" key="1">
    <source>
        <dbReference type="EMBL" id="UYT10730.1"/>
    </source>
</evidence>